<protein>
    <submittedName>
        <fullName evidence="2">Very-long-chain aldehyde decarbonylase CER1-like</fullName>
    </submittedName>
</protein>
<dbReference type="RefSeq" id="XP_075113500.1">
    <property type="nucleotide sequence ID" value="XM_075257399.1"/>
</dbReference>
<name>A0AC58UVJ0_TOBAC</name>
<keyword evidence="1" id="KW-1185">Reference proteome</keyword>
<sequence length="171" mass="18963">MASLLLLCFILVLSSFSIIGFTELCTTIFSTLVIIRITTPPLLLSPSCVLDLRSHICCREKFIQESQITNLAIPKCRIQYLMKSRRETINNLMEEAIIEADQKGIQVLSLGLLNQEEKLNNNGELYIRRNPQLKVKVVDGSSLAAAVVVNSIPKGTSQVVLVAEAKCIECE</sequence>
<gene>
    <name evidence="2" type="primary">LOC107831025</name>
</gene>
<reference evidence="1" key="1">
    <citation type="journal article" date="2014" name="Nat. Commun.">
        <title>The tobacco genome sequence and its comparison with those of tomato and potato.</title>
        <authorList>
            <person name="Sierro N."/>
            <person name="Battey J.N."/>
            <person name="Ouadi S."/>
            <person name="Bakaher N."/>
            <person name="Bovet L."/>
            <person name="Willig A."/>
            <person name="Goepfert S."/>
            <person name="Peitsch M.C."/>
            <person name="Ivanov N.V."/>
        </authorList>
    </citation>
    <scope>NUCLEOTIDE SEQUENCE [LARGE SCALE GENOMIC DNA]</scope>
</reference>
<reference evidence="2" key="2">
    <citation type="submission" date="2025-08" db="UniProtKB">
        <authorList>
            <consortium name="RefSeq"/>
        </authorList>
    </citation>
    <scope>IDENTIFICATION</scope>
    <source>
        <tissue evidence="2">Leaf</tissue>
    </source>
</reference>
<evidence type="ECO:0000313" key="1">
    <source>
        <dbReference type="Proteomes" id="UP000790787"/>
    </source>
</evidence>
<dbReference type="Proteomes" id="UP000790787">
    <property type="component" value="Chromosome 7"/>
</dbReference>
<evidence type="ECO:0000313" key="2">
    <source>
        <dbReference type="RefSeq" id="XP_075113500.1"/>
    </source>
</evidence>
<proteinExistence type="predicted"/>
<accession>A0AC58UVJ0</accession>
<organism evidence="1 2">
    <name type="scientific">Nicotiana tabacum</name>
    <name type="common">Common tobacco</name>
    <dbReference type="NCBI Taxonomy" id="4097"/>
    <lineage>
        <taxon>Eukaryota</taxon>
        <taxon>Viridiplantae</taxon>
        <taxon>Streptophyta</taxon>
        <taxon>Embryophyta</taxon>
        <taxon>Tracheophyta</taxon>
        <taxon>Spermatophyta</taxon>
        <taxon>Magnoliopsida</taxon>
        <taxon>eudicotyledons</taxon>
        <taxon>Gunneridae</taxon>
        <taxon>Pentapetalae</taxon>
        <taxon>asterids</taxon>
        <taxon>lamiids</taxon>
        <taxon>Solanales</taxon>
        <taxon>Solanaceae</taxon>
        <taxon>Nicotianoideae</taxon>
        <taxon>Nicotianeae</taxon>
        <taxon>Nicotiana</taxon>
    </lineage>
</organism>